<evidence type="ECO:0000313" key="2">
    <source>
        <dbReference type="EMBL" id="ADX46018.1"/>
    </source>
</evidence>
<keyword evidence="3" id="KW-1185">Reference proteome</keyword>
<dbReference type="GeneID" id="43402244"/>
<evidence type="ECO:0000313" key="3">
    <source>
        <dbReference type="Proteomes" id="UP000002482"/>
    </source>
</evidence>
<evidence type="ECO:0000256" key="1">
    <source>
        <dbReference type="SAM" id="SignalP"/>
    </source>
</evidence>
<feature type="chain" id="PRO_5003258578" description="Secreted protein" evidence="1">
    <location>
        <begin position="24"/>
        <end position="131"/>
    </location>
</feature>
<dbReference type="KEGG" id="aaa:Acav_2106"/>
<feature type="signal peptide" evidence="1">
    <location>
        <begin position="1"/>
        <end position="23"/>
    </location>
</feature>
<dbReference type="HOGENOM" id="CLU_1922949_0_0_4"/>
<dbReference type="RefSeq" id="WP_013594531.1">
    <property type="nucleotide sequence ID" value="NC_015138.1"/>
</dbReference>
<keyword evidence="1" id="KW-0732">Signal</keyword>
<dbReference type="AlphaFoldDB" id="F0Q9V3"/>
<protein>
    <recommendedName>
        <fullName evidence="4">Secreted protein</fullName>
    </recommendedName>
</protein>
<name>F0Q9V3_PARA1</name>
<evidence type="ECO:0008006" key="4">
    <source>
        <dbReference type="Google" id="ProtNLM"/>
    </source>
</evidence>
<gene>
    <name evidence="2" type="ordered locus">Acav_2106</name>
</gene>
<dbReference type="EMBL" id="CP002521">
    <property type="protein sequence ID" value="ADX46018.1"/>
    <property type="molecule type" value="Genomic_DNA"/>
</dbReference>
<sequence length="131" mass="14435">MIGKKHLAGLGVLVALMSGNAYAVNCGAGQTKHYIKVSSSGQTGYKWSVFADLAAGNGVKVYHWEETDKPYGSSTYWEYCDGHDNGRLYVWIHPTGVNQFEYLNLPLGTDHCFELWGSNNVLVPTSRKVSC</sequence>
<proteinExistence type="predicted"/>
<organism evidence="2 3">
    <name type="scientific">Paracidovorax avenae (strain ATCC 19860 / DSM 7227 / CCUG 15838 / JCM 20985 / LMG 2117 / NCPPB 1011)</name>
    <name type="common">Acidovorax avenae</name>
    <dbReference type="NCBI Taxonomy" id="643561"/>
    <lineage>
        <taxon>Bacteria</taxon>
        <taxon>Pseudomonadati</taxon>
        <taxon>Pseudomonadota</taxon>
        <taxon>Betaproteobacteria</taxon>
        <taxon>Burkholderiales</taxon>
        <taxon>Comamonadaceae</taxon>
        <taxon>Paracidovorax</taxon>
    </lineage>
</organism>
<reference evidence="2" key="1">
    <citation type="submission" date="2011-02" db="EMBL/GenBank/DDBJ databases">
        <title>Complete sequence of Acidovorax avenae subsp. avenae ATCC 19860.</title>
        <authorList>
            <consortium name="US DOE Joint Genome Institute"/>
            <person name="Lucas S."/>
            <person name="Copeland A."/>
            <person name="Lapidus A."/>
            <person name="Cheng J.-F."/>
            <person name="Goodwin L."/>
            <person name="Pitluck S."/>
            <person name="Chertkov O."/>
            <person name="Held B."/>
            <person name="Detter J.C."/>
            <person name="Han C."/>
            <person name="Tapia R."/>
            <person name="Land M."/>
            <person name="Hauser L."/>
            <person name="Kyrpides N."/>
            <person name="Ivanova N."/>
            <person name="Ovchinnikova G."/>
            <person name="Pagani I."/>
            <person name="Gordon S."/>
            <person name="Woyke T."/>
        </authorList>
    </citation>
    <scope>NUCLEOTIDE SEQUENCE</scope>
    <source>
        <strain evidence="2">ATCC 19860</strain>
    </source>
</reference>
<accession>F0Q9V3</accession>
<dbReference type="Proteomes" id="UP000002482">
    <property type="component" value="Chromosome"/>
</dbReference>